<dbReference type="EMBL" id="JAVRJZ010000016">
    <property type="protein sequence ID" value="KAK2711092.1"/>
    <property type="molecule type" value="Genomic_DNA"/>
</dbReference>
<gene>
    <name evidence="1" type="ORF">QYM36_012311</name>
</gene>
<sequence length="86" mass="10092">VRVKPNQDLTELRLDLRQETQYFSLEKAQEIADTSGLFKKEATPDEQVFNTFLKRVKARLNLVTESRNNFSYAKLTIHIILMRCAF</sequence>
<protein>
    <submittedName>
        <fullName evidence="1">Uncharacterized protein</fullName>
    </submittedName>
</protein>
<evidence type="ECO:0000313" key="1">
    <source>
        <dbReference type="EMBL" id="KAK2711092.1"/>
    </source>
</evidence>
<keyword evidence="2" id="KW-1185">Reference proteome</keyword>
<evidence type="ECO:0000313" key="2">
    <source>
        <dbReference type="Proteomes" id="UP001187531"/>
    </source>
</evidence>
<feature type="non-terminal residue" evidence="1">
    <location>
        <position position="86"/>
    </location>
</feature>
<dbReference type="AlphaFoldDB" id="A0AA88HU63"/>
<organism evidence="1 2">
    <name type="scientific">Artemia franciscana</name>
    <name type="common">Brine shrimp</name>
    <name type="synonym">Artemia sanfranciscana</name>
    <dbReference type="NCBI Taxonomy" id="6661"/>
    <lineage>
        <taxon>Eukaryota</taxon>
        <taxon>Metazoa</taxon>
        <taxon>Ecdysozoa</taxon>
        <taxon>Arthropoda</taxon>
        <taxon>Crustacea</taxon>
        <taxon>Branchiopoda</taxon>
        <taxon>Anostraca</taxon>
        <taxon>Artemiidae</taxon>
        <taxon>Artemia</taxon>
    </lineage>
</organism>
<comment type="caution">
    <text evidence="1">The sequence shown here is derived from an EMBL/GenBank/DDBJ whole genome shotgun (WGS) entry which is preliminary data.</text>
</comment>
<reference evidence="1" key="1">
    <citation type="submission" date="2023-07" db="EMBL/GenBank/DDBJ databases">
        <title>Chromosome-level genome assembly of Artemia franciscana.</title>
        <authorList>
            <person name="Jo E."/>
        </authorList>
    </citation>
    <scope>NUCLEOTIDE SEQUENCE</scope>
    <source>
        <tissue evidence="1">Whole body</tissue>
    </source>
</reference>
<name>A0AA88HU63_ARTSF</name>
<accession>A0AA88HU63</accession>
<dbReference type="Proteomes" id="UP001187531">
    <property type="component" value="Unassembled WGS sequence"/>
</dbReference>
<feature type="non-terminal residue" evidence="1">
    <location>
        <position position="1"/>
    </location>
</feature>
<proteinExistence type="predicted"/>